<dbReference type="PANTHER" id="PTHR30572">
    <property type="entry name" value="MEMBRANE COMPONENT OF TRANSPORTER-RELATED"/>
    <property type="match status" value="1"/>
</dbReference>
<keyword evidence="4 8" id="KW-1133">Transmembrane helix</keyword>
<evidence type="ECO:0000256" key="4">
    <source>
        <dbReference type="ARBA" id="ARBA00022989"/>
    </source>
</evidence>
<feature type="transmembrane region" description="Helical" evidence="8">
    <location>
        <begin position="777"/>
        <end position="799"/>
    </location>
</feature>
<dbReference type="InterPro" id="IPR003838">
    <property type="entry name" value="ABC3_permease_C"/>
</dbReference>
<dbReference type="Proteomes" id="UP001183615">
    <property type="component" value="Unassembled WGS sequence"/>
</dbReference>
<feature type="transmembrane region" description="Helical" evidence="8">
    <location>
        <begin position="727"/>
        <end position="752"/>
    </location>
</feature>
<dbReference type="PANTHER" id="PTHR30572:SF4">
    <property type="entry name" value="ABC TRANSPORTER PERMEASE YTRF"/>
    <property type="match status" value="1"/>
</dbReference>
<dbReference type="InterPro" id="IPR050250">
    <property type="entry name" value="Macrolide_Exporter_MacB"/>
</dbReference>
<evidence type="ECO:0000256" key="8">
    <source>
        <dbReference type="SAM" id="Phobius"/>
    </source>
</evidence>
<evidence type="ECO:0000256" key="7">
    <source>
        <dbReference type="SAM" id="MobiDB-lite"/>
    </source>
</evidence>
<feature type="transmembrane region" description="Helical" evidence="8">
    <location>
        <begin position="442"/>
        <end position="471"/>
    </location>
</feature>
<comment type="caution">
    <text evidence="11">The sequence shown here is derived from an EMBL/GenBank/DDBJ whole genome shotgun (WGS) entry which is preliminary data.</text>
</comment>
<evidence type="ECO:0000259" key="10">
    <source>
        <dbReference type="Pfam" id="PF12704"/>
    </source>
</evidence>
<sequence length="854" mass="88246">MTVLKTSMRSFFSHKGRMALSGIAIVLSVAFVCGTLVFTDTLNSTFDKFFAATASDVTVGPEEEENGQETGREGTLPEGVVDRVRAVDGVESAEGVVINTSITVVDGDGESVGGATGAPTIGADWGPDTQRSMELTEGREPGGPGEALLDADTARRQGLAIGDELEIVAVSGRHAVTVTGLVEFSSTNPGAPYLLLEPAAARTALLGAADVISSVHVTAAGGVADEELKERIGAALGGGFDIDTRAENEEAMADDVGGFLDVMRYAMLGFAGIAVLVGVFLIVNTFSMLVAQRTREIGLLRAIGSSRRQVNRSVLAEALLLGVLGSIVGIGAGVGLAVGLMKVMNSAGINMDTSELTVTWSTPVAGLLVGVVATVLAAWLPARRAGRVSPMAALRDAGTPGDAAAGRVRGALGLVLTGAGVACLVAAAGAEEAGEGSLFLSGGLLLTLFGAIVLAPLLASGVVRVLGAVVLRMFGPVGRMAGRNARRNPRRTGATAGALMIGLALVGSLSVVGSSVVASASDQLDRSVGADFIIDTSGQLITPEAAEAVRSTPGLAHVTDYTVVSVELTTPDGRTTAHDVTAADPTYARDLRAPTVAGELPAAYEPDHLSVGETFAEEHGLSVGDELTARFVGGDEGVRLTLGAITSDRTLIDSQAMYLSTDTARAHLPAEKMPLNMVMFAKAEEGQKDAVYAELRERMAPFPQYEVSDQADYKQALEDEIGMLLNIVYALLALAIIVAVLGVVNTLALSVVERTREIGLMRAIGLSRRQLRRMVRLESVVIALFGALLGLGLGLGWGATAQRVLEQEGFTVLEIPWPTILAVFAGSAVVGLAAALFPAFRAGRMNVLRAIATD</sequence>
<feature type="domain" description="ABC3 transporter permease C-terminal" evidence="9">
    <location>
        <begin position="730"/>
        <end position="846"/>
    </location>
</feature>
<name>A0ABU2SDA0_9ACTN</name>
<evidence type="ECO:0000256" key="3">
    <source>
        <dbReference type="ARBA" id="ARBA00022692"/>
    </source>
</evidence>
<proteinExistence type="inferred from homology"/>
<evidence type="ECO:0000256" key="5">
    <source>
        <dbReference type="ARBA" id="ARBA00023136"/>
    </source>
</evidence>
<keyword evidence="2" id="KW-1003">Cell membrane</keyword>
<evidence type="ECO:0000313" key="11">
    <source>
        <dbReference type="EMBL" id="MDT0446935.1"/>
    </source>
</evidence>
<protein>
    <submittedName>
        <fullName evidence="11">FtsX-like permease family protein</fullName>
    </submittedName>
</protein>
<feature type="transmembrane region" description="Helical" evidence="8">
    <location>
        <begin position="492"/>
        <end position="517"/>
    </location>
</feature>
<feature type="transmembrane region" description="Helical" evidence="8">
    <location>
        <begin position="819"/>
        <end position="840"/>
    </location>
</feature>
<comment type="subcellular location">
    <subcellularLocation>
        <location evidence="1">Cell membrane</location>
        <topology evidence="1">Multi-pass membrane protein</topology>
    </subcellularLocation>
</comment>
<accession>A0ABU2SDA0</accession>
<comment type="similarity">
    <text evidence="6">Belongs to the ABC-4 integral membrane protein family.</text>
</comment>
<reference evidence="12" key="1">
    <citation type="submission" date="2023-07" db="EMBL/GenBank/DDBJ databases">
        <title>30 novel species of actinomycetes from the DSMZ collection.</title>
        <authorList>
            <person name="Nouioui I."/>
        </authorList>
    </citation>
    <scope>NUCLEOTIDE SEQUENCE [LARGE SCALE GENOMIC DNA]</scope>
    <source>
        <strain evidence="12">DSM 41886</strain>
    </source>
</reference>
<dbReference type="Pfam" id="PF02687">
    <property type="entry name" value="FtsX"/>
    <property type="match status" value="2"/>
</dbReference>
<dbReference type="InterPro" id="IPR025857">
    <property type="entry name" value="MacB_PCD"/>
</dbReference>
<keyword evidence="5 8" id="KW-0472">Membrane</keyword>
<feature type="region of interest" description="Disordered" evidence="7">
    <location>
        <begin position="58"/>
        <end position="79"/>
    </location>
</feature>
<organism evidence="11 12">
    <name type="scientific">Streptomyces johnsoniae</name>
    <dbReference type="NCBI Taxonomy" id="3075532"/>
    <lineage>
        <taxon>Bacteria</taxon>
        <taxon>Bacillati</taxon>
        <taxon>Actinomycetota</taxon>
        <taxon>Actinomycetes</taxon>
        <taxon>Kitasatosporales</taxon>
        <taxon>Streptomycetaceae</taxon>
        <taxon>Streptomyces</taxon>
    </lineage>
</organism>
<evidence type="ECO:0000259" key="9">
    <source>
        <dbReference type="Pfam" id="PF02687"/>
    </source>
</evidence>
<feature type="transmembrane region" description="Helical" evidence="8">
    <location>
        <begin position="314"/>
        <end position="340"/>
    </location>
</feature>
<feature type="domain" description="MacB-like periplasmic core" evidence="10">
    <location>
        <begin position="20"/>
        <end position="234"/>
    </location>
</feature>
<feature type="transmembrane region" description="Helical" evidence="8">
    <location>
        <begin position="411"/>
        <end position="430"/>
    </location>
</feature>
<gene>
    <name evidence="11" type="ORF">RM779_30710</name>
</gene>
<dbReference type="Pfam" id="PF12704">
    <property type="entry name" value="MacB_PCD"/>
    <property type="match status" value="2"/>
</dbReference>
<evidence type="ECO:0000313" key="12">
    <source>
        <dbReference type="Proteomes" id="UP001183615"/>
    </source>
</evidence>
<feature type="transmembrane region" description="Helical" evidence="8">
    <location>
        <begin position="265"/>
        <end position="291"/>
    </location>
</feature>
<feature type="domain" description="ABC3 transporter permease C-terminal" evidence="9">
    <location>
        <begin position="270"/>
        <end position="390"/>
    </location>
</feature>
<feature type="transmembrane region" description="Helical" evidence="8">
    <location>
        <begin position="360"/>
        <end position="382"/>
    </location>
</feature>
<keyword evidence="3 8" id="KW-0812">Transmembrane</keyword>
<evidence type="ECO:0000256" key="6">
    <source>
        <dbReference type="ARBA" id="ARBA00038076"/>
    </source>
</evidence>
<evidence type="ECO:0000256" key="2">
    <source>
        <dbReference type="ARBA" id="ARBA00022475"/>
    </source>
</evidence>
<evidence type="ECO:0000256" key="1">
    <source>
        <dbReference type="ARBA" id="ARBA00004651"/>
    </source>
</evidence>
<keyword evidence="12" id="KW-1185">Reference proteome</keyword>
<dbReference type="RefSeq" id="WP_311621066.1">
    <property type="nucleotide sequence ID" value="NZ_JAVREV010000023.1"/>
</dbReference>
<dbReference type="EMBL" id="JAVREV010000023">
    <property type="protein sequence ID" value="MDT0446935.1"/>
    <property type="molecule type" value="Genomic_DNA"/>
</dbReference>
<feature type="domain" description="MacB-like periplasmic core" evidence="10">
    <location>
        <begin position="492"/>
        <end position="697"/>
    </location>
</feature>